<feature type="domain" description="DUF1559" evidence="1">
    <location>
        <begin position="32"/>
        <end position="73"/>
    </location>
</feature>
<dbReference type="InterPro" id="IPR027558">
    <property type="entry name" value="Pre_pil_HX9DG_C"/>
</dbReference>
<dbReference type="RefSeq" id="WP_088257611.1">
    <property type="nucleotide sequence ID" value="NZ_NIDE01000014.1"/>
</dbReference>
<name>A0A225DJY4_9BACT</name>
<dbReference type="Pfam" id="PF07596">
    <property type="entry name" value="SBP_bac_10"/>
    <property type="match status" value="1"/>
</dbReference>
<dbReference type="AlphaFoldDB" id="A0A225DJY4"/>
<sequence length="94" mass="9873">MQQAGFTAAFTPNTLVPYPYTDGNTYDIDFVSNGESATAAGYTYAAVTSRSFHTGGVNVLLMDGSVRFASNSISITTWQAISSRAGGEVLGSDF</sequence>
<reference evidence="3" key="1">
    <citation type="submission" date="2017-06" db="EMBL/GenBank/DDBJ databases">
        <title>Genome analysis of Fimbriiglobus ruber SP5, the first member of the order Planctomycetales with confirmed chitinolytic capability.</title>
        <authorList>
            <person name="Ravin N.V."/>
            <person name="Rakitin A.L."/>
            <person name="Ivanova A.A."/>
            <person name="Beletsky A.V."/>
            <person name="Kulichevskaya I.S."/>
            <person name="Mardanov A.V."/>
            <person name="Dedysh S.N."/>
        </authorList>
    </citation>
    <scope>NUCLEOTIDE SEQUENCE [LARGE SCALE GENOMIC DNA]</scope>
    <source>
        <strain evidence="3">SP5</strain>
    </source>
</reference>
<proteinExistence type="predicted"/>
<dbReference type="EMBL" id="NIDE01000014">
    <property type="protein sequence ID" value="OWK37756.1"/>
    <property type="molecule type" value="Genomic_DNA"/>
</dbReference>
<comment type="caution">
    <text evidence="2">The sequence shown here is derived from an EMBL/GenBank/DDBJ whole genome shotgun (WGS) entry which is preliminary data.</text>
</comment>
<dbReference type="InterPro" id="IPR011453">
    <property type="entry name" value="DUF1559"/>
</dbReference>
<gene>
    <name evidence="2" type="ORF">FRUB_06876</name>
</gene>
<dbReference type="Proteomes" id="UP000214646">
    <property type="component" value="Unassembled WGS sequence"/>
</dbReference>
<organism evidence="2 3">
    <name type="scientific">Fimbriiglobus ruber</name>
    <dbReference type="NCBI Taxonomy" id="1908690"/>
    <lineage>
        <taxon>Bacteria</taxon>
        <taxon>Pseudomonadati</taxon>
        <taxon>Planctomycetota</taxon>
        <taxon>Planctomycetia</taxon>
        <taxon>Gemmatales</taxon>
        <taxon>Gemmataceae</taxon>
        <taxon>Fimbriiglobus</taxon>
    </lineage>
</organism>
<accession>A0A225DJY4</accession>
<protein>
    <recommendedName>
        <fullName evidence="1">DUF1559 domain-containing protein</fullName>
    </recommendedName>
</protein>
<dbReference type="OrthoDB" id="270727at2"/>
<dbReference type="NCBIfam" id="TIGR04294">
    <property type="entry name" value="pre_pil_HX9DG"/>
    <property type="match status" value="1"/>
</dbReference>
<evidence type="ECO:0000313" key="2">
    <source>
        <dbReference type="EMBL" id="OWK37756.1"/>
    </source>
</evidence>
<evidence type="ECO:0000259" key="1">
    <source>
        <dbReference type="Pfam" id="PF07596"/>
    </source>
</evidence>
<evidence type="ECO:0000313" key="3">
    <source>
        <dbReference type="Proteomes" id="UP000214646"/>
    </source>
</evidence>
<keyword evidence="3" id="KW-1185">Reference proteome</keyword>